<evidence type="ECO:0000313" key="2">
    <source>
        <dbReference type="Proteomes" id="UP000054266"/>
    </source>
</evidence>
<protein>
    <submittedName>
        <fullName evidence="1">Uncharacterized protein</fullName>
    </submittedName>
</protein>
<proteinExistence type="predicted"/>
<evidence type="ECO:0000313" key="1">
    <source>
        <dbReference type="EMBL" id="KIW69076.1"/>
    </source>
</evidence>
<dbReference type="HOGENOM" id="CLU_2049407_0_0_1"/>
<dbReference type="EMBL" id="KN846958">
    <property type="protein sequence ID" value="KIW69076.1"/>
    <property type="molecule type" value="Genomic_DNA"/>
</dbReference>
<reference evidence="1 2" key="1">
    <citation type="submission" date="2015-01" db="EMBL/GenBank/DDBJ databases">
        <title>The Genome Sequence of Capronia semiimmersa CBS27337.</title>
        <authorList>
            <consortium name="The Broad Institute Genomics Platform"/>
            <person name="Cuomo C."/>
            <person name="de Hoog S."/>
            <person name="Gorbushina A."/>
            <person name="Stielow B."/>
            <person name="Teixiera M."/>
            <person name="Abouelleil A."/>
            <person name="Chapman S.B."/>
            <person name="Priest M."/>
            <person name="Young S.K."/>
            <person name="Wortman J."/>
            <person name="Nusbaum C."/>
            <person name="Birren B."/>
        </authorList>
    </citation>
    <scope>NUCLEOTIDE SEQUENCE [LARGE SCALE GENOMIC DNA]</scope>
    <source>
        <strain evidence="1 2">CBS 27337</strain>
    </source>
</reference>
<organism evidence="1 2">
    <name type="scientific">Phialophora macrospora</name>
    <dbReference type="NCBI Taxonomy" id="1851006"/>
    <lineage>
        <taxon>Eukaryota</taxon>
        <taxon>Fungi</taxon>
        <taxon>Dikarya</taxon>
        <taxon>Ascomycota</taxon>
        <taxon>Pezizomycotina</taxon>
        <taxon>Eurotiomycetes</taxon>
        <taxon>Chaetothyriomycetidae</taxon>
        <taxon>Chaetothyriales</taxon>
        <taxon>Herpotrichiellaceae</taxon>
        <taxon>Phialophora</taxon>
    </lineage>
</organism>
<keyword evidence="2" id="KW-1185">Reference proteome</keyword>
<dbReference type="AlphaFoldDB" id="A0A0D2CVB9"/>
<sequence>MMAFHRKSVRELSEPQQPCRSAIPAQSRMPNDPALEALSQLQLYSITFVSIDANISAVSWLLQRRIHRLPIRSGGQKDMCTPCRWLITAAHRHKRGCRKALRCGMAHYRLGGSWVTLRLA</sequence>
<dbReference type="Proteomes" id="UP000054266">
    <property type="component" value="Unassembled WGS sequence"/>
</dbReference>
<gene>
    <name evidence="1" type="ORF">PV04_04974</name>
</gene>
<name>A0A0D2CVB9_9EURO</name>
<accession>A0A0D2CVB9</accession>